<name>A0A3A5M5L0_9MICC</name>
<comment type="pathway">
    <text evidence="4 11">Cofactor biosynthesis; riboflavin biosynthesis; 2-hydroxy-3-oxobutyl phosphate from D-ribulose 5-phosphate: step 1/1.</text>
</comment>
<evidence type="ECO:0000256" key="9">
    <source>
        <dbReference type="ARBA" id="ARBA00023211"/>
    </source>
</evidence>
<evidence type="ECO:0000256" key="8">
    <source>
        <dbReference type="ARBA" id="ARBA00022842"/>
    </source>
</evidence>
<sequence length="229" mass="24139">MPGATPRVPAGPIRLDPIADAVSAIAAGRAVVVVDDEDRENEGDIVFAAEDATRELVGWTVRWSSGVLCVPLQSDDADRLLLPPMTAVNEDSKGTAYTVSCDAAVGVSTGISAADRARTARVLADASSVPADLTRPGHVFPLRAAPGGVRQRPGHTEAGVELSVLAGKRPAAVIAELVHDDGDMMRLPALRRFADNHRIPLVSIEDLVVFLRARDAESAATDQQDRLEA</sequence>
<dbReference type="GO" id="GO:0009231">
    <property type="term" value="P:riboflavin biosynthetic process"/>
    <property type="evidence" value="ECO:0007669"/>
    <property type="project" value="UniProtKB-UniPathway"/>
</dbReference>
<reference evidence="12 13" key="1">
    <citation type="submission" date="2018-09" db="EMBL/GenBank/DDBJ databases">
        <title>Novel species of Arthrobacter.</title>
        <authorList>
            <person name="Liu Q."/>
            <person name="Xin Y.-H."/>
        </authorList>
    </citation>
    <scope>NUCLEOTIDE SEQUENCE [LARGE SCALE GENOMIC DNA]</scope>
    <source>
        <strain evidence="12 13">Hz2</strain>
    </source>
</reference>
<evidence type="ECO:0000256" key="7">
    <source>
        <dbReference type="ARBA" id="ARBA00022723"/>
    </source>
</evidence>
<keyword evidence="6 11" id="KW-0686">Riboflavin biosynthesis</keyword>
<dbReference type="InterPro" id="IPR000422">
    <property type="entry name" value="DHBP_synthase_RibB"/>
</dbReference>
<comment type="cofactor">
    <cofactor evidence="11">
        <name>Mg(2+)</name>
        <dbReference type="ChEBI" id="CHEBI:18420"/>
    </cofactor>
    <cofactor evidence="11">
        <name>Mn(2+)</name>
        <dbReference type="ChEBI" id="CHEBI:29035"/>
    </cofactor>
    <text evidence="11">Binds 2 divalent metal cations per subunit. Magnesium or manganese.</text>
</comment>
<dbReference type="GO" id="GO:0005829">
    <property type="term" value="C:cytosol"/>
    <property type="evidence" value="ECO:0007669"/>
    <property type="project" value="TreeGrafter"/>
</dbReference>
<organism evidence="12 13">
    <name type="scientific">Arthrobacter cheniae</name>
    <dbReference type="NCBI Taxonomy" id="1258888"/>
    <lineage>
        <taxon>Bacteria</taxon>
        <taxon>Bacillati</taxon>
        <taxon>Actinomycetota</taxon>
        <taxon>Actinomycetes</taxon>
        <taxon>Micrococcales</taxon>
        <taxon>Micrococcaceae</taxon>
        <taxon>Arthrobacter</taxon>
    </lineage>
</organism>
<dbReference type="NCBIfam" id="TIGR00506">
    <property type="entry name" value="ribB"/>
    <property type="match status" value="1"/>
</dbReference>
<evidence type="ECO:0000256" key="4">
    <source>
        <dbReference type="ARBA" id="ARBA00004904"/>
    </source>
</evidence>
<dbReference type="PANTHER" id="PTHR21327:SF18">
    <property type="entry name" value="3,4-DIHYDROXY-2-BUTANONE 4-PHOSPHATE SYNTHASE"/>
    <property type="match status" value="1"/>
</dbReference>
<keyword evidence="13" id="KW-1185">Reference proteome</keyword>
<evidence type="ECO:0000256" key="2">
    <source>
        <dbReference type="ARBA" id="ARBA00001936"/>
    </source>
</evidence>
<evidence type="ECO:0000313" key="12">
    <source>
        <dbReference type="EMBL" id="RJT79324.1"/>
    </source>
</evidence>
<comment type="subunit">
    <text evidence="11">Homodimer.</text>
</comment>
<dbReference type="FunFam" id="3.90.870.10:FF:000001">
    <property type="entry name" value="Riboflavin biosynthesis protein RibBA"/>
    <property type="match status" value="1"/>
</dbReference>
<keyword evidence="7 11" id="KW-0479">Metal-binding</keyword>
<evidence type="ECO:0000256" key="3">
    <source>
        <dbReference type="ARBA" id="ARBA00002284"/>
    </source>
</evidence>
<proteinExistence type="inferred from homology"/>
<dbReference type="PANTHER" id="PTHR21327">
    <property type="entry name" value="GTP CYCLOHYDROLASE II-RELATED"/>
    <property type="match status" value="1"/>
</dbReference>
<evidence type="ECO:0000256" key="10">
    <source>
        <dbReference type="ARBA" id="ARBA00023239"/>
    </source>
</evidence>
<evidence type="ECO:0000256" key="6">
    <source>
        <dbReference type="ARBA" id="ARBA00022619"/>
    </source>
</evidence>
<comment type="similarity">
    <text evidence="5">In the N-terminal section; belongs to the DHBP synthase family.</text>
</comment>
<accession>A0A3A5M5L0</accession>
<dbReference type="GO" id="GO:0008686">
    <property type="term" value="F:3,4-dihydroxy-2-butanone-4-phosphate synthase activity"/>
    <property type="evidence" value="ECO:0007669"/>
    <property type="project" value="UniProtKB-EC"/>
</dbReference>
<keyword evidence="10 11" id="KW-0456">Lyase</keyword>
<dbReference type="SUPFAM" id="SSF55821">
    <property type="entry name" value="YrdC/RibB"/>
    <property type="match status" value="1"/>
</dbReference>
<evidence type="ECO:0000256" key="1">
    <source>
        <dbReference type="ARBA" id="ARBA00000141"/>
    </source>
</evidence>
<comment type="caution">
    <text evidence="12">The sequence shown here is derived from an EMBL/GenBank/DDBJ whole genome shotgun (WGS) entry which is preliminary data.</text>
</comment>
<dbReference type="Proteomes" id="UP000272560">
    <property type="component" value="Unassembled WGS sequence"/>
</dbReference>
<comment type="similarity">
    <text evidence="11">Belongs to the DHBP synthase family.</text>
</comment>
<evidence type="ECO:0000256" key="11">
    <source>
        <dbReference type="RuleBase" id="RU003843"/>
    </source>
</evidence>
<dbReference type="EMBL" id="QZVT01000005">
    <property type="protein sequence ID" value="RJT79324.1"/>
    <property type="molecule type" value="Genomic_DNA"/>
</dbReference>
<dbReference type="UniPathway" id="UPA00275">
    <property type="reaction ID" value="UER00399"/>
</dbReference>
<dbReference type="InterPro" id="IPR017945">
    <property type="entry name" value="DHBP_synth_RibB-like_a/b_dom"/>
</dbReference>
<comment type="catalytic activity">
    <reaction evidence="1 11">
        <text>D-ribulose 5-phosphate = (2S)-2-hydroxy-3-oxobutyl phosphate + formate + H(+)</text>
        <dbReference type="Rhea" id="RHEA:18457"/>
        <dbReference type="ChEBI" id="CHEBI:15378"/>
        <dbReference type="ChEBI" id="CHEBI:15740"/>
        <dbReference type="ChEBI" id="CHEBI:58121"/>
        <dbReference type="ChEBI" id="CHEBI:58830"/>
        <dbReference type="EC" id="4.1.99.12"/>
    </reaction>
</comment>
<evidence type="ECO:0000313" key="13">
    <source>
        <dbReference type="Proteomes" id="UP000272560"/>
    </source>
</evidence>
<protein>
    <recommendedName>
        <fullName evidence="11">3,4-dihydroxy-2-butanone 4-phosphate synthase</fullName>
        <shortName evidence="11">DHBP synthase</shortName>
        <ecNumber evidence="11">4.1.99.12</ecNumber>
    </recommendedName>
</protein>
<keyword evidence="8 11" id="KW-0460">Magnesium</keyword>
<keyword evidence="9 11" id="KW-0464">Manganese</keyword>
<evidence type="ECO:0000256" key="5">
    <source>
        <dbReference type="ARBA" id="ARBA00005520"/>
    </source>
</evidence>
<comment type="function">
    <text evidence="3 11">Catalyzes the conversion of D-ribulose 5-phosphate to formate and 3,4-dihydroxy-2-butanone 4-phosphate.</text>
</comment>
<dbReference type="GO" id="GO:0003935">
    <property type="term" value="F:GTP cyclohydrolase II activity"/>
    <property type="evidence" value="ECO:0007669"/>
    <property type="project" value="TreeGrafter"/>
</dbReference>
<gene>
    <name evidence="12" type="primary">ribB</name>
    <name evidence="12" type="ORF">D6T63_10790</name>
</gene>
<dbReference type="Gene3D" id="3.90.870.10">
    <property type="entry name" value="DHBP synthase"/>
    <property type="match status" value="1"/>
</dbReference>
<comment type="cofactor">
    <cofactor evidence="2">
        <name>Mn(2+)</name>
        <dbReference type="ChEBI" id="CHEBI:29035"/>
    </cofactor>
</comment>
<dbReference type="Pfam" id="PF00926">
    <property type="entry name" value="DHBP_synthase"/>
    <property type="match status" value="1"/>
</dbReference>
<dbReference type="AlphaFoldDB" id="A0A3A5M5L0"/>
<dbReference type="EC" id="4.1.99.12" evidence="11"/>
<dbReference type="OrthoDB" id="9793111at2"/>
<dbReference type="GO" id="GO:0046872">
    <property type="term" value="F:metal ion binding"/>
    <property type="evidence" value="ECO:0007669"/>
    <property type="project" value="UniProtKB-KW"/>
</dbReference>